<dbReference type="Proteomes" id="UP000614200">
    <property type="component" value="Unassembled WGS sequence"/>
</dbReference>
<dbReference type="InterPro" id="IPR053864">
    <property type="entry name" value="DUF6933"/>
</dbReference>
<evidence type="ECO:0000313" key="3">
    <source>
        <dbReference type="EMBL" id="MBF4694244.1"/>
    </source>
</evidence>
<name>A0ABR9ZUW0_9FIRM</name>
<feature type="domain" description="DUF6933" evidence="2">
    <location>
        <begin position="2"/>
        <end position="166"/>
    </location>
</feature>
<dbReference type="InterPro" id="IPR012912">
    <property type="entry name" value="Plasmid_pRiA4b_Orf3-like"/>
</dbReference>
<dbReference type="InterPro" id="IPR024047">
    <property type="entry name" value="MM3350-like_sf"/>
</dbReference>
<dbReference type="Gene3D" id="3.10.290.30">
    <property type="entry name" value="MM3350-like"/>
    <property type="match status" value="1"/>
</dbReference>
<accession>A0ABR9ZUW0</accession>
<dbReference type="Pfam" id="PF07929">
    <property type="entry name" value="PRiA4_ORF3"/>
    <property type="match status" value="1"/>
</dbReference>
<dbReference type="Pfam" id="PF22016">
    <property type="entry name" value="DUF6933"/>
    <property type="match status" value="1"/>
</dbReference>
<comment type="caution">
    <text evidence="3">The sequence shown here is derived from an EMBL/GenBank/DDBJ whole genome shotgun (WGS) entry which is preliminary data.</text>
</comment>
<dbReference type="PANTHER" id="PTHR41878:SF1">
    <property type="entry name" value="TNPR PROTEIN"/>
    <property type="match status" value="1"/>
</dbReference>
<feature type="domain" description="Plasmid pRiA4b Orf3-like" evidence="1">
    <location>
        <begin position="185"/>
        <end position="348"/>
    </location>
</feature>
<reference evidence="3 4" key="1">
    <citation type="submission" date="2020-11" db="EMBL/GenBank/DDBJ databases">
        <title>Fusibacter basophilias sp. nov.</title>
        <authorList>
            <person name="Qiu D."/>
        </authorList>
    </citation>
    <scope>NUCLEOTIDE SEQUENCE [LARGE SCALE GENOMIC DNA]</scope>
    <source>
        <strain evidence="3 4">Q10-2</strain>
    </source>
</reference>
<protein>
    <submittedName>
        <fullName evidence="3">Plasmid pRiA4b ORF-3 family protein</fullName>
    </submittedName>
</protein>
<sequence>MQIALTGKLAKALGVKPPATDENINPLFTWTANWTKVWENRRTEDLLVLVNNATRFTVAVYEVKRKDLKKLEEKIQNAIRNTLLAYNLNTEMVDVYLEFSGEIEYTKNSSRHASAWVSKAGLECSFYIGREYNGIDKMYSDIVGVASNYRIVDCSNSKSDGFYPYKAMIKAMEDLTGKQPYKSRVFELRITLDLEVYTAERRILVPANMSFENMHKIMQYIFDWKNYHLYDFAVYNQETGDREFCLVASEDDLQYDDSAVVMKDYVLSDIFPESKDVVYTYDFGDNWKHDIELVQVIEEYDGELPYLLEAKGQTPPEDVGGVGGFVEFRKIMMDKEHPDYQSVKEWSRYWTLELSEWKSRPNVINIW</sequence>
<gene>
    <name evidence="3" type="ORF">ISU02_14065</name>
</gene>
<proteinExistence type="predicted"/>
<keyword evidence="4" id="KW-1185">Reference proteome</keyword>
<evidence type="ECO:0000259" key="1">
    <source>
        <dbReference type="Pfam" id="PF07929"/>
    </source>
</evidence>
<dbReference type="RefSeq" id="WP_194702481.1">
    <property type="nucleotide sequence ID" value="NZ_JADKNH010000008.1"/>
</dbReference>
<dbReference type="PANTHER" id="PTHR41878">
    <property type="entry name" value="LEXA REPRESSOR-RELATED"/>
    <property type="match status" value="1"/>
</dbReference>
<evidence type="ECO:0000313" key="4">
    <source>
        <dbReference type="Proteomes" id="UP000614200"/>
    </source>
</evidence>
<dbReference type="EMBL" id="JADKNH010000008">
    <property type="protein sequence ID" value="MBF4694244.1"/>
    <property type="molecule type" value="Genomic_DNA"/>
</dbReference>
<dbReference type="SUPFAM" id="SSF159941">
    <property type="entry name" value="MM3350-like"/>
    <property type="match status" value="1"/>
</dbReference>
<organism evidence="3 4">
    <name type="scientific">Fusibacter ferrireducens</name>
    <dbReference type="NCBI Taxonomy" id="2785058"/>
    <lineage>
        <taxon>Bacteria</taxon>
        <taxon>Bacillati</taxon>
        <taxon>Bacillota</taxon>
        <taxon>Clostridia</taxon>
        <taxon>Eubacteriales</taxon>
        <taxon>Eubacteriales Family XII. Incertae Sedis</taxon>
        <taxon>Fusibacter</taxon>
    </lineage>
</organism>
<evidence type="ECO:0000259" key="2">
    <source>
        <dbReference type="Pfam" id="PF22016"/>
    </source>
</evidence>